<evidence type="ECO:0008006" key="4">
    <source>
        <dbReference type="Google" id="ProtNLM"/>
    </source>
</evidence>
<feature type="chain" id="PRO_5021969231" description="Outer membrane protein beta-barrel domain-containing protein" evidence="1">
    <location>
        <begin position="20"/>
        <end position="236"/>
    </location>
</feature>
<keyword evidence="3" id="KW-1185">Reference proteome</keyword>
<protein>
    <recommendedName>
        <fullName evidence="4">Outer membrane protein beta-barrel domain-containing protein</fullName>
    </recommendedName>
</protein>
<gene>
    <name evidence="2" type="ORF">SAMN06265348_108243</name>
</gene>
<evidence type="ECO:0000313" key="3">
    <source>
        <dbReference type="Proteomes" id="UP000320300"/>
    </source>
</evidence>
<name>A0A521EKL2_9SPHI</name>
<dbReference type="OrthoDB" id="648040at2"/>
<proteinExistence type="predicted"/>
<organism evidence="2 3">
    <name type="scientific">Pedobacter westerhofensis</name>
    <dbReference type="NCBI Taxonomy" id="425512"/>
    <lineage>
        <taxon>Bacteria</taxon>
        <taxon>Pseudomonadati</taxon>
        <taxon>Bacteroidota</taxon>
        <taxon>Sphingobacteriia</taxon>
        <taxon>Sphingobacteriales</taxon>
        <taxon>Sphingobacteriaceae</taxon>
        <taxon>Pedobacter</taxon>
    </lineage>
</organism>
<dbReference type="EMBL" id="FXTN01000008">
    <property type="protein sequence ID" value="SMO84454.1"/>
    <property type="molecule type" value="Genomic_DNA"/>
</dbReference>
<dbReference type="Proteomes" id="UP000320300">
    <property type="component" value="Unassembled WGS sequence"/>
</dbReference>
<accession>A0A521EKL2</accession>
<dbReference type="RefSeq" id="WP_142529383.1">
    <property type="nucleotide sequence ID" value="NZ_CBCSJO010000008.1"/>
</dbReference>
<sequence length="236" mass="26292">MKRIIITALFLASTLSSFAQSNFYKISIGAGFGATQSFTEVQKHGFGLSGYGTLDYLFTPFASLGLELQKGEVNGGDFKNDPLNREFVNSYQSFAVSAKVSLGQVLNDRYNGPSDLLKGIYLGAGVGVIKNSVLFSTGLDPQDNNYAVTDHLDRKDLFFPLNLGINVHFPDREGFYRYVLNFNYQANFTLGENLDGYDDSKITFQSGTIDIFTYFSVGLKYNFGKMGLSRKTFRKY</sequence>
<keyword evidence="1" id="KW-0732">Signal</keyword>
<evidence type="ECO:0000313" key="2">
    <source>
        <dbReference type="EMBL" id="SMO84454.1"/>
    </source>
</evidence>
<reference evidence="2 3" key="1">
    <citation type="submission" date="2017-05" db="EMBL/GenBank/DDBJ databases">
        <authorList>
            <person name="Varghese N."/>
            <person name="Submissions S."/>
        </authorList>
    </citation>
    <scope>NUCLEOTIDE SEQUENCE [LARGE SCALE GENOMIC DNA]</scope>
    <source>
        <strain evidence="2 3">DSM 19036</strain>
    </source>
</reference>
<feature type="signal peptide" evidence="1">
    <location>
        <begin position="1"/>
        <end position="19"/>
    </location>
</feature>
<dbReference type="AlphaFoldDB" id="A0A521EKL2"/>
<evidence type="ECO:0000256" key="1">
    <source>
        <dbReference type="SAM" id="SignalP"/>
    </source>
</evidence>